<dbReference type="GO" id="GO:0005524">
    <property type="term" value="F:ATP binding"/>
    <property type="evidence" value="ECO:0007669"/>
    <property type="project" value="UniProtKB-UniRule"/>
</dbReference>
<dbReference type="PANTHER" id="PTHR11070">
    <property type="entry name" value="UVRD / RECB / PCRA DNA HELICASE FAMILY MEMBER"/>
    <property type="match status" value="1"/>
</dbReference>
<organism evidence="14 15">
    <name type="scientific">Saccharopolyspora antimicrobica</name>
    <dbReference type="NCBI Taxonomy" id="455193"/>
    <lineage>
        <taxon>Bacteria</taxon>
        <taxon>Bacillati</taxon>
        <taxon>Actinomycetota</taxon>
        <taxon>Actinomycetes</taxon>
        <taxon>Pseudonocardiales</taxon>
        <taxon>Pseudonocardiaceae</taxon>
        <taxon>Saccharopolyspora</taxon>
    </lineage>
</organism>
<dbReference type="InterPro" id="IPR013986">
    <property type="entry name" value="DExx_box_DNA_helicase_dom_sf"/>
</dbReference>
<reference evidence="13 16" key="2">
    <citation type="submission" date="2018-10" db="EMBL/GenBank/DDBJ databases">
        <title>Sequencing the genomes of 1000 actinobacteria strains.</title>
        <authorList>
            <person name="Klenk H.-P."/>
        </authorList>
    </citation>
    <scope>NUCLEOTIDE SEQUENCE [LARGE SCALE GENOMIC DNA]</scope>
    <source>
        <strain evidence="13 16">DSM 45119</strain>
    </source>
</reference>
<dbReference type="EMBL" id="FOUP01000001">
    <property type="protein sequence ID" value="SFM49525.1"/>
    <property type="molecule type" value="Genomic_DNA"/>
</dbReference>
<keyword evidence="6" id="KW-0413">Isomerase</keyword>
<feature type="binding site" evidence="10">
    <location>
        <begin position="489"/>
        <end position="496"/>
    </location>
    <ligand>
        <name>ATP</name>
        <dbReference type="ChEBI" id="CHEBI:30616"/>
    </ligand>
</feature>
<evidence type="ECO:0000313" key="16">
    <source>
        <dbReference type="Proteomes" id="UP000270697"/>
    </source>
</evidence>
<sequence>MRFYADLHIHSKYSRACSKDCDIEHLTWWARRKGITLVGTGDVTHPAWFAHLREVLEPAEPGLFRLRAELDREMTRGMPANCEGPVRFMLSVEISTIYKYGERTRKVHHLCYLPDFAAAEEFNRRLGRIGNLGSDGRPILGLDSRDLLEITLESGDGAYLVPAHIWTPWFAVLGSKAGFDAIEDCYRDLAGHIFALETGLSSDPEMNWRISALDKYTLVSHSDAHSPPMLGREATVFDTDLDYFAVKRALETGDGFAGTVEFFPEEGKYHLDGHRKCQVRLEPGQTRAHGGDCPGCGKPLTVGVLHRVEALADRPAGIRPAGAAEFRNLIPLPEIVGEVLGVGPKSKKVFGRISDLTAAHGPELGILQDVPLDELRRTDAAVAEAVERLRGGQVLRDPGYDGEYGTIRLFQPAELARLRHGDAPALFDDALFTPAPEPLAAPVAAPVATTAEARRPALPATSGEGVLAGLDPDQRAAAAIPGGPLLIVAGPGTGKTRTVTHRLAHLVLERDVDPAECLAITFTRRAAEEMTERLGHLIGEPARHLTVATFHSFGLQVLREQHEHLGLPAEFGLADAARRHQILTTLTGDERSARQASPQLSLARRTGAPDPLLADYLAALREAGLVDFDDLVALTVELLTDRPDIAEHYQRRYRWITVDEYQDVDELQYRLLRLLAPAGANLTAIGDPDQAIYSFRGADVGFFLRFEQDYAGAPVLALTRNYRSGAHILDGALRAIAPSTLVADRALHAAAPREAHRITGHRACDERAEAAFVARTVDQLIGGASFHSLDSGRVTGDGPGGIGFNDIAVLYRTDAQSRAVLEELTRCGLPVQKRSHDRLSARPGVELLVRELLHVADRTGPVTDQLRAAAKTVAGTVPDDQRPDIHTAAELLSPLAQRCGQDVQLFCREVLLGAEVDTLDPRAEAISLLTLHAAKGLEFPVVFLIGCENGLLPLRWPGTEPTEADIAEERRLFFVGMTRAQDHLYLTHAARRTIRGSTQDRSRSPFLDGLGELVTEAETPARRQRPAQLSLL</sequence>
<evidence type="ECO:0000256" key="7">
    <source>
        <dbReference type="ARBA" id="ARBA00034617"/>
    </source>
</evidence>
<keyword evidence="4 10" id="KW-0347">Helicase</keyword>
<keyword evidence="16" id="KW-1185">Reference proteome</keyword>
<dbReference type="GO" id="GO:0000725">
    <property type="term" value="P:recombinational repair"/>
    <property type="evidence" value="ECO:0007669"/>
    <property type="project" value="TreeGrafter"/>
</dbReference>
<evidence type="ECO:0000259" key="12">
    <source>
        <dbReference type="PROSITE" id="PS51217"/>
    </source>
</evidence>
<dbReference type="STRING" id="455193.SAMN05421805_101484"/>
<dbReference type="SUPFAM" id="SSF52540">
    <property type="entry name" value="P-loop containing nucleoside triphosphate hydrolases"/>
    <property type="match status" value="1"/>
</dbReference>
<feature type="domain" description="UvrD-like helicase C-terminal" evidence="12">
    <location>
        <begin position="726"/>
        <end position="1032"/>
    </location>
</feature>
<dbReference type="GO" id="GO:0003677">
    <property type="term" value="F:DNA binding"/>
    <property type="evidence" value="ECO:0007669"/>
    <property type="project" value="UniProtKB-KW"/>
</dbReference>
<evidence type="ECO:0000313" key="13">
    <source>
        <dbReference type="EMBL" id="RKT88082.1"/>
    </source>
</evidence>
<dbReference type="Pfam" id="PF13361">
    <property type="entry name" value="UvrD_C"/>
    <property type="match status" value="2"/>
</dbReference>
<evidence type="ECO:0000256" key="8">
    <source>
        <dbReference type="ARBA" id="ARBA00034808"/>
    </source>
</evidence>
<dbReference type="CDD" id="cd19067">
    <property type="entry name" value="PfuEndoQ-like"/>
    <property type="match status" value="1"/>
</dbReference>
<dbReference type="Gene3D" id="1.10.10.160">
    <property type="match status" value="1"/>
</dbReference>
<dbReference type="Proteomes" id="UP000199398">
    <property type="component" value="Unassembled WGS sequence"/>
</dbReference>
<comment type="similarity">
    <text evidence="1">Belongs to the helicase family. UvrD subfamily.</text>
</comment>
<dbReference type="InterPro" id="IPR027417">
    <property type="entry name" value="P-loop_NTPase"/>
</dbReference>
<evidence type="ECO:0000256" key="3">
    <source>
        <dbReference type="ARBA" id="ARBA00022801"/>
    </source>
</evidence>
<protein>
    <recommendedName>
        <fullName evidence="8">DNA 3'-5' helicase</fullName>
        <ecNumber evidence="8">5.6.2.4</ecNumber>
    </recommendedName>
</protein>
<dbReference type="GO" id="GO:0043138">
    <property type="term" value="F:3'-5' DNA helicase activity"/>
    <property type="evidence" value="ECO:0007669"/>
    <property type="project" value="UniProtKB-EC"/>
</dbReference>
<dbReference type="Gene3D" id="1.10.486.10">
    <property type="entry name" value="PCRA, domain 4"/>
    <property type="match status" value="2"/>
</dbReference>
<dbReference type="GO" id="GO:0005829">
    <property type="term" value="C:cytosol"/>
    <property type="evidence" value="ECO:0007669"/>
    <property type="project" value="TreeGrafter"/>
</dbReference>
<comment type="catalytic activity">
    <reaction evidence="9">
        <text>ATP + H2O = ADP + phosphate + H(+)</text>
        <dbReference type="Rhea" id="RHEA:13065"/>
        <dbReference type="ChEBI" id="CHEBI:15377"/>
        <dbReference type="ChEBI" id="CHEBI:15378"/>
        <dbReference type="ChEBI" id="CHEBI:30616"/>
        <dbReference type="ChEBI" id="CHEBI:43474"/>
        <dbReference type="ChEBI" id="CHEBI:456216"/>
        <dbReference type="EC" id="5.6.2.4"/>
    </reaction>
</comment>
<dbReference type="InterPro" id="IPR014016">
    <property type="entry name" value="UvrD-like_ATP-bd"/>
</dbReference>
<dbReference type="PROSITE" id="PS51217">
    <property type="entry name" value="UVRD_HELICASE_CTER"/>
    <property type="match status" value="1"/>
</dbReference>
<dbReference type="Gene3D" id="3.40.50.300">
    <property type="entry name" value="P-loop containing nucleotide triphosphate hydrolases"/>
    <property type="match status" value="3"/>
</dbReference>
<dbReference type="PROSITE" id="PS51198">
    <property type="entry name" value="UVRD_HELICASE_ATP_BIND"/>
    <property type="match status" value="1"/>
</dbReference>
<dbReference type="InterPro" id="IPR000212">
    <property type="entry name" value="DNA_helicase_UvrD/REP"/>
</dbReference>
<keyword evidence="5 10" id="KW-0067">ATP-binding</keyword>
<dbReference type="AlphaFoldDB" id="A0A1I4RBE8"/>
<evidence type="ECO:0000313" key="15">
    <source>
        <dbReference type="Proteomes" id="UP000199398"/>
    </source>
</evidence>
<dbReference type="CDD" id="cd18807">
    <property type="entry name" value="SF1_C_UvrD"/>
    <property type="match status" value="1"/>
</dbReference>
<gene>
    <name evidence="13" type="ORF">ATL45_6508</name>
    <name evidence="14" type="ORF">SAMN05421805_101484</name>
</gene>
<dbReference type="CDD" id="cd17932">
    <property type="entry name" value="DEXQc_UvrD"/>
    <property type="match status" value="1"/>
</dbReference>
<dbReference type="InterPro" id="IPR014017">
    <property type="entry name" value="DNA_helicase_UvrD-like_C"/>
</dbReference>
<dbReference type="Gene3D" id="3.20.20.140">
    <property type="entry name" value="Metal-dependent hydrolases"/>
    <property type="match status" value="1"/>
</dbReference>
<accession>A0A1I4RBE8</accession>
<evidence type="ECO:0000313" key="14">
    <source>
        <dbReference type="EMBL" id="SFM49525.1"/>
    </source>
</evidence>
<evidence type="ECO:0000256" key="5">
    <source>
        <dbReference type="ARBA" id="ARBA00022840"/>
    </source>
</evidence>
<dbReference type="RefSeq" id="WP_093145994.1">
    <property type="nucleotide sequence ID" value="NZ_FOUP01000001.1"/>
</dbReference>
<feature type="domain" description="UvrD-like helicase ATP-binding" evidence="11">
    <location>
        <begin position="468"/>
        <end position="725"/>
    </location>
</feature>
<keyword evidence="3 10" id="KW-0378">Hydrolase</keyword>
<name>A0A1I4RBE8_9PSEU</name>
<evidence type="ECO:0000256" key="10">
    <source>
        <dbReference type="PROSITE-ProRule" id="PRU00560"/>
    </source>
</evidence>
<dbReference type="InterPro" id="IPR016195">
    <property type="entry name" value="Pol/histidinol_Pase-like"/>
</dbReference>
<reference evidence="14 15" key="1">
    <citation type="submission" date="2016-10" db="EMBL/GenBank/DDBJ databases">
        <authorList>
            <person name="de Groot N.N."/>
        </authorList>
    </citation>
    <scope>NUCLEOTIDE SEQUENCE [LARGE SCALE GENOMIC DNA]</scope>
    <source>
        <strain evidence="14 15">CPCC 201259</strain>
    </source>
</reference>
<dbReference type="GO" id="GO:0016787">
    <property type="term" value="F:hydrolase activity"/>
    <property type="evidence" value="ECO:0007669"/>
    <property type="project" value="UniProtKB-UniRule"/>
</dbReference>
<dbReference type="PANTHER" id="PTHR11070:SF59">
    <property type="entry name" value="DNA 3'-5' HELICASE"/>
    <property type="match status" value="1"/>
</dbReference>
<comment type="catalytic activity">
    <reaction evidence="7">
        <text>Couples ATP hydrolysis with the unwinding of duplex DNA by translocating in the 3'-5' direction.</text>
        <dbReference type="EC" id="5.6.2.4"/>
    </reaction>
</comment>
<dbReference type="Proteomes" id="UP000270697">
    <property type="component" value="Unassembled WGS sequence"/>
</dbReference>
<dbReference type="EMBL" id="RBXX01000002">
    <property type="protein sequence ID" value="RKT88082.1"/>
    <property type="molecule type" value="Genomic_DNA"/>
</dbReference>
<evidence type="ECO:0000256" key="6">
    <source>
        <dbReference type="ARBA" id="ARBA00023235"/>
    </source>
</evidence>
<dbReference type="SUPFAM" id="SSF89550">
    <property type="entry name" value="PHP domain-like"/>
    <property type="match status" value="1"/>
</dbReference>
<dbReference type="EC" id="5.6.2.4" evidence="8"/>
<keyword evidence="2 10" id="KW-0547">Nucleotide-binding</keyword>
<evidence type="ECO:0000256" key="4">
    <source>
        <dbReference type="ARBA" id="ARBA00022806"/>
    </source>
</evidence>
<evidence type="ECO:0000259" key="11">
    <source>
        <dbReference type="PROSITE" id="PS51198"/>
    </source>
</evidence>
<evidence type="ECO:0000256" key="9">
    <source>
        <dbReference type="ARBA" id="ARBA00048988"/>
    </source>
</evidence>
<dbReference type="OrthoDB" id="9806690at2"/>
<evidence type="ECO:0000256" key="2">
    <source>
        <dbReference type="ARBA" id="ARBA00022741"/>
    </source>
</evidence>
<dbReference type="Pfam" id="PF00580">
    <property type="entry name" value="UvrD-helicase"/>
    <property type="match status" value="2"/>
</dbReference>
<proteinExistence type="inferred from homology"/>
<evidence type="ECO:0000256" key="1">
    <source>
        <dbReference type="ARBA" id="ARBA00009922"/>
    </source>
</evidence>